<reference evidence="1 2" key="1">
    <citation type="journal article" date="2019" name="Nat. Microbiol.">
        <title>Mediterranean grassland soil C-N compound turnover is dependent on rainfall and depth, and is mediated by genomically divergent microorganisms.</title>
        <authorList>
            <person name="Diamond S."/>
            <person name="Andeer P.F."/>
            <person name="Li Z."/>
            <person name="Crits-Christoph A."/>
            <person name="Burstein D."/>
            <person name="Anantharaman K."/>
            <person name="Lane K.R."/>
            <person name="Thomas B.C."/>
            <person name="Pan C."/>
            <person name="Northen T.R."/>
            <person name="Banfield J.F."/>
        </authorList>
    </citation>
    <scope>NUCLEOTIDE SEQUENCE [LARGE SCALE GENOMIC DNA]</scope>
    <source>
        <strain evidence="1">NP_7</strain>
    </source>
</reference>
<evidence type="ECO:0000313" key="2">
    <source>
        <dbReference type="Proteomes" id="UP000320048"/>
    </source>
</evidence>
<dbReference type="EMBL" id="VBAO01000226">
    <property type="protein sequence ID" value="TMI80354.1"/>
    <property type="molecule type" value="Genomic_DNA"/>
</dbReference>
<dbReference type="Gene3D" id="1.25.10.10">
    <property type="entry name" value="Leucine-rich Repeat Variant"/>
    <property type="match status" value="1"/>
</dbReference>
<organism evidence="1 2">
    <name type="scientific">Candidatus Segetimicrobium genomatis</name>
    <dbReference type="NCBI Taxonomy" id="2569760"/>
    <lineage>
        <taxon>Bacteria</taxon>
        <taxon>Bacillati</taxon>
        <taxon>Candidatus Sysuimicrobiota</taxon>
        <taxon>Candidatus Sysuimicrobiia</taxon>
        <taxon>Candidatus Sysuimicrobiales</taxon>
        <taxon>Candidatus Segetimicrobiaceae</taxon>
        <taxon>Candidatus Segetimicrobium</taxon>
    </lineage>
</organism>
<dbReference type="Proteomes" id="UP000320048">
    <property type="component" value="Unassembled WGS sequence"/>
</dbReference>
<gene>
    <name evidence="1" type="ORF">E6H04_08785</name>
</gene>
<protein>
    <submittedName>
        <fullName evidence="1">HEAT repeat domain-containing protein</fullName>
    </submittedName>
</protein>
<proteinExistence type="predicted"/>
<dbReference type="InterPro" id="IPR004155">
    <property type="entry name" value="PBS_lyase_HEAT"/>
</dbReference>
<sequence length="560" mass="61112">MKELAMGENNEVEVLGQDAFHSLLGQGRLTPEEGAQVIEILHSGPEDVGNLLSAAYALAGEALEGTTEEGRADQLLRATQSVDRLILNEPLDQHGTLYSNLAQALLMLEKPLGPSLMRTLLDKASEDVTAQVILEHLSSDQIADVILKSLGEGGVIKPAGTGAGGVRLGYEKAKTVLALVEMRLREQGKYGPLITEAVERALQPVLSAAEEDPLAVEFDESQITVSDEEMKRCLREAHGIDEAGSIRDVVRTLVDVLADSVEKEELVDVAETLAGYVSGLVEHRDFAVLREILQRVKTIAATAGSPLADVVNGLLKRIAEGPGVESLMAALWEMRMTPSEQEIQACVEVLADQLVRPLVRILGEEPRAGMRAMLRDLLVRIGSKHIDELGAFITDSRWYLVRNIADILGRLRSPEGIPYLVRLVRHWEPRVRTQAMDALVSIGTDAAQETISAFLDDREDRIRLRALRSLDARLLPMAMPALRALLEAQGPSNRSFGLRQAGIETVARLGARDAIPALKKIAHTSFVFNKQGRELRRLARMALARIEGAPAVMDQAKRAS</sequence>
<comment type="caution">
    <text evidence="1">The sequence shown here is derived from an EMBL/GenBank/DDBJ whole genome shotgun (WGS) entry which is preliminary data.</text>
</comment>
<dbReference type="Pfam" id="PF13646">
    <property type="entry name" value="HEAT_2"/>
    <property type="match status" value="1"/>
</dbReference>
<dbReference type="AlphaFoldDB" id="A0A537J9X8"/>
<name>A0A537J9X8_9BACT</name>
<evidence type="ECO:0000313" key="1">
    <source>
        <dbReference type="EMBL" id="TMI80354.1"/>
    </source>
</evidence>
<dbReference type="SMART" id="SM00567">
    <property type="entry name" value="EZ_HEAT"/>
    <property type="match status" value="2"/>
</dbReference>
<dbReference type="InterPro" id="IPR016024">
    <property type="entry name" value="ARM-type_fold"/>
</dbReference>
<dbReference type="InterPro" id="IPR011989">
    <property type="entry name" value="ARM-like"/>
</dbReference>
<accession>A0A537J9X8</accession>
<dbReference type="SUPFAM" id="SSF48371">
    <property type="entry name" value="ARM repeat"/>
    <property type="match status" value="1"/>
</dbReference>